<dbReference type="NCBIfam" id="TIGR01557">
    <property type="entry name" value="myb_SHAQKYF"/>
    <property type="match status" value="1"/>
</dbReference>
<dbReference type="GO" id="GO:0009908">
    <property type="term" value="P:flower development"/>
    <property type="evidence" value="ECO:0007669"/>
    <property type="project" value="UniProtKB-ARBA"/>
</dbReference>
<dbReference type="InterPro" id="IPR009057">
    <property type="entry name" value="Homeodomain-like_sf"/>
</dbReference>
<feature type="region of interest" description="Disordered" evidence="6">
    <location>
        <begin position="72"/>
        <end position="120"/>
    </location>
</feature>
<dbReference type="GO" id="GO:0003677">
    <property type="term" value="F:DNA binding"/>
    <property type="evidence" value="ECO:0007669"/>
    <property type="project" value="UniProtKB-KW"/>
</dbReference>
<dbReference type="InterPro" id="IPR006447">
    <property type="entry name" value="Myb_dom_plants"/>
</dbReference>
<evidence type="ECO:0000313" key="11">
    <source>
        <dbReference type="Proteomes" id="UP001206925"/>
    </source>
</evidence>
<dbReference type="SUPFAM" id="SSF46689">
    <property type="entry name" value="Homeodomain-like"/>
    <property type="match status" value="2"/>
</dbReference>
<dbReference type="GO" id="GO:0048262">
    <property type="term" value="P:determination of dorsal/ventral asymmetry"/>
    <property type="evidence" value="ECO:0007669"/>
    <property type="project" value="UniProtKB-ARBA"/>
</dbReference>
<gene>
    <name evidence="10" type="ORF">M8C21_000582</name>
</gene>
<dbReference type="Gene3D" id="1.10.10.60">
    <property type="entry name" value="Homeodomain-like"/>
    <property type="match status" value="2"/>
</dbReference>
<dbReference type="EMBL" id="JAMZMK010008134">
    <property type="protein sequence ID" value="KAI7741738.1"/>
    <property type="molecule type" value="Genomic_DNA"/>
</dbReference>
<keyword evidence="11" id="KW-1185">Reference proteome</keyword>
<dbReference type="InterPro" id="IPR017884">
    <property type="entry name" value="SANT_dom"/>
</dbReference>
<comment type="caution">
    <text evidence="10">The sequence shown here is derived from an EMBL/GenBank/DDBJ whole genome shotgun (WGS) entry which is preliminary data.</text>
</comment>
<evidence type="ECO:0000259" key="7">
    <source>
        <dbReference type="PROSITE" id="PS50090"/>
    </source>
</evidence>
<protein>
    <recommendedName>
        <fullName evidence="12">Transcription factor SRM1-like protein</fullName>
    </recommendedName>
</protein>
<dbReference type="InterPro" id="IPR001005">
    <property type="entry name" value="SANT/Myb"/>
</dbReference>
<evidence type="ECO:0000256" key="6">
    <source>
        <dbReference type="SAM" id="MobiDB-lite"/>
    </source>
</evidence>
<reference evidence="10" key="1">
    <citation type="submission" date="2022-06" db="EMBL/GenBank/DDBJ databases">
        <title>Uncovering the hologenomic basis of an extraordinary plant invasion.</title>
        <authorList>
            <person name="Bieker V.C."/>
            <person name="Martin M.D."/>
            <person name="Gilbert T."/>
            <person name="Hodgins K."/>
            <person name="Battlay P."/>
            <person name="Petersen B."/>
            <person name="Wilson J."/>
        </authorList>
    </citation>
    <scope>NUCLEOTIDE SEQUENCE</scope>
    <source>
        <strain evidence="10">AA19_3_7</strain>
        <tissue evidence="10">Leaf</tissue>
    </source>
</reference>
<feature type="domain" description="Myb-like" evidence="7">
    <location>
        <begin position="115"/>
        <end position="167"/>
    </location>
</feature>
<evidence type="ECO:0000256" key="3">
    <source>
        <dbReference type="ARBA" id="ARBA00023125"/>
    </source>
</evidence>
<keyword evidence="4" id="KW-0804">Transcription</keyword>
<feature type="domain" description="SANT" evidence="8">
    <location>
        <begin position="123"/>
        <end position="171"/>
    </location>
</feature>
<name>A0AAD5CGP5_AMBAR</name>
<feature type="compositionally biased region" description="Low complexity" evidence="6">
    <location>
        <begin position="73"/>
        <end position="85"/>
    </location>
</feature>
<evidence type="ECO:0000259" key="9">
    <source>
        <dbReference type="PROSITE" id="PS51294"/>
    </source>
</evidence>
<dbReference type="PANTHER" id="PTHR44042:SF66">
    <property type="entry name" value="MYB FAMILY TRANSCRIPTION FACTOR"/>
    <property type="match status" value="1"/>
</dbReference>
<dbReference type="CDD" id="cd00167">
    <property type="entry name" value="SANT"/>
    <property type="match status" value="2"/>
</dbReference>
<feature type="domain" description="Myb-like" evidence="7">
    <location>
        <begin position="3"/>
        <end position="58"/>
    </location>
</feature>
<dbReference type="Proteomes" id="UP001206925">
    <property type="component" value="Unassembled WGS sequence"/>
</dbReference>
<feature type="compositionally biased region" description="Polar residues" evidence="6">
    <location>
        <begin position="183"/>
        <end position="219"/>
    </location>
</feature>
<dbReference type="PROSITE" id="PS51294">
    <property type="entry name" value="HTH_MYB"/>
    <property type="match status" value="1"/>
</dbReference>
<keyword evidence="2" id="KW-0805">Transcription regulation</keyword>
<evidence type="ECO:0000259" key="8">
    <source>
        <dbReference type="PROSITE" id="PS51293"/>
    </source>
</evidence>
<feature type="compositionally biased region" description="Basic and acidic residues" evidence="6">
    <location>
        <begin position="111"/>
        <end position="120"/>
    </location>
</feature>
<dbReference type="FunFam" id="1.10.10.60:FF:000009">
    <property type="entry name" value="transcription factor MYB1R1"/>
    <property type="match status" value="1"/>
</dbReference>
<proteinExistence type="predicted"/>
<feature type="region of interest" description="Disordered" evidence="6">
    <location>
        <begin position="178"/>
        <end position="223"/>
    </location>
</feature>
<comment type="subcellular location">
    <subcellularLocation>
        <location evidence="1">Nucleus</location>
    </subcellularLocation>
</comment>
<evidence type="ECO:0000256" key="1">
    <source>
        <dbReference type="ARBA" id="ARBA00004123"/>
    </source>
</evidence>
<evidence type="ECO:0008006" key="12">
    <source>
        <dbReference type="Google" id="ProtNLM"/>
    </source>
</evidence>
<dbReference type="GO" id="GO:0005634">
    <property type="term" value="C:nucleus"/>
    <property type="evidence" value="ECO:0007669"/>
    <property type="project" value="UniProtKB-SubCell"/>
</dbReference>
<dbReference type="FunFam" id="1.10.10.60:FF:000154">
    <property type="entry name" value="Transcription factor SRM1"/>
    <property type="match status" value="1"/>
</dbReference>
<dbReference type="InterPro" id="IPR017930">
    <property type="entry name" value="Myb_dom"/>
</dbReference>
<feature type="domain" description="HTH myb-type" evidence="9">
    <location>
        <begin position="115"/>
        <end position="171"/>
    </location>
</feature>
<accession>A0AAD5CGP5</accession>
<sequence>MADEVVKDSKWTREQDRAFEDALVKYYKEDSEDCWEKIATDVEGKSVEEVKHHYELLVDDLDRIESGVVPLPSYSASSDDSASHGGDYGGSKKGGSLGNHNSESVHGGKSSKADQERRKGVAWSEDEHRLFLLGLEKYGKGDWRSISRNFVVTRTPTQVASHAQKYFIRLNSMNRDRRRSSIHDITSVNNGDTSTPQAAITGQTSTSPAGNSGNQNPQVSFFGGTTIGQPVGLPLVSAVGTPVNLPPPAHIAYGIRAPGQVVPGAPINMGSTSSRRITPRG</sequence>
<dbReference type="PROSITE" id="PS50090">
    <property type="entry name" value="MYB_LIKE"/>
    <property type="match status" value="2"/>
</dbReference>
<feature type="compositionally biased region" description="Gly residues" evidence="6">
    <location>
        <begin position="86"/>
        <end position="97"/>
    </location>
</feature>
<evidence type="ECO:0000256" key="2">
    <source>
        <dbReference type="ARBA" id="ARBA00023015"/>
    </source>
</evidence>
<dbReference type="AlphaFoldDB" id="A0AAD5CGP5"/>
<dbReference type="PROSITE" id="PS51293">
    <property type="entry name" value="SANT"/>
    <property type="match status" value="1"/>
</dbReference>
<evidence type="ECO:0000256" key="4">
    <source>
        <dbReference type="ARBA" id="ARBA00023163"/>
    </source>
</evidence>
<keyword evidence="5" id="KW-0539">Nucleus</keyword>
<dbReference type="Pfam" id="PF00249">
    <property type="entry name" value="Myb_DNA-binding"/>
    <property type="match status" value="2"/>
</dbReference>
<organism evidence="10 11">
    <name type="scientific">Ambrosia artemisiifolia</name>
    <name type="common">Common ragweed</name>
    <dbReference type="NCBI Taxonomy" id="4212"/>
    <lineage>
        <taxon>Eukaryota</taxon>
        <taxon>Viridiplantae</taxon>
        <taxon>Streptophyta</taxon>
        <taxon>Embryophyta</taxon>
        <taxon>Tracheophyta</taxon>
        <taxon>Spermatophyta</taxon>
        <taxon>Magnoliopsida</taxon>
        <taxon>eudicotyledons</taxon>
        <taxon>Gunneridae</taxon>
        <taxon>Pentapetalae</taxon>
        <taxon>asterids</taxon>
        <taxon>campanulids</taxon>
        <taxon>Asterales</taxon>
        <taxon>Asteraceae</taxon>
        <taxon>Asteroideae</taxon>
        <taxon>Heliantheae alliance</taxon>
        <taxon>Heliantheae</taxon>
        <taxon>Ambrosia</taxon>
    </lineage>
</organism>
<evidence type="ECO:0000313" key="10">
    <source>
        <dbReference type="EMBL" id="KAI7741738.1"/>
    </source>
</evidence>
<dbReference type="PANTHER" id="PTHR44042">
    <property type="entry name" value="DUPLICATED HOMEODOMAIN-LIKE SUPERFAMILY PROTEIN-RELATED"/>
    <property type="match status" value="1"/>
</dbReference>
<dbReference type="SMART" id="SM00717">
    <property type="entry name" value="SANT"/>
    <property type="match status" value="2"/>
</dbReference>
<keyword evidence="3" id="KW-0238">DNA-binding</keyword>
<evidence type="ECO:0000256" key="5">
    <source>
        <dbReference type="ARBA" id="ARBA00023242"/>
    </source>
</evidence>